<feature type="domain" description="Repulsive guidance molecule C-terminal" evidence="2">
    <location>
        <begin position="172"/>
        <end position="407"/>
    </location>
</feature>
<keyword evidence="1" id="KW-1133">Transmembrane helix</keyword>
<proteinExistence type="predicted"/>
<keyword evidence="4" id="KW-1185">Reference proteome</keyword>
<accession>A0A8W8I3M4</accession>
<name>A0A8W8I3M4_MAGGI</name>
<dbReference type="AlphaFoldDB" id="A0A8W8I3M4"/>
<protein>
    <recommendedName>
        <fullName evidence="2">Repulsive guidance molecule C-terminal domain-containing protein</fullName>
    </recommendedName>
</protein>
<dbReference type="OrthoDB" id="10013795at2759"/>
<keyword evidence="1" id="KW-0812">Transmembrane</keyword>
<keyword evidence="1" id="KW-0472">Membrane</keyword>
<dbReference type="PANTHER" id="PTHR31428:SF6">
    <property type="entry name" value="REPULSIVE GUIDANCE MOLECULE B HOMOLOG DRAG-1"/>
    <property type="match status" value="1"/>
</dbReference>
<dbReference type="EnsemblMetazoa" id="G12436.7">
    <property type="protein sequence ID" value="G12436.7:cds"/>
    <property type="gene ID" value="G12436"/>
</dbReference>
<evidence type="ECO:0000313" key="3">
    <source>
        <dbReference type="EnsemblMetazoa" id="G12436.7:cds"/>
    </source>
</evidence>
<dbReference type="Proteomes" id="UP000005408">
    <property type="component" value="Unassembled WGS sequence"/>
</dbReference>
<organism evidence="3 4">
    <name type="scientific">Magallana gigas</name>
    <name type="common">Pacific oyster</name>
    <name type="synonym">Crassostrea gigas</name>
    <dbReference type="NCBI Taxonomy" id="29159"/>
    <lineage>
        <taxon>Eukaryota</taxon>
        <taxon>Metazoa</taxon>
        <taxon>Spiralia</taxon>
        <taxon>Lophotrochozoa</taxon>
        <taxon>Mollusca</taxon>
        <taxon>Bivalvia</taxon>
        <taxon>Autobranchia</taxon>
        <taxon>Pteriomorphia</taxon>
        <taxon>Ostreida</taxon>
        <taxon>Ostreoidea</taxon>
        <taxon>Ostreidae</taxon>
        <taxon>Magallana</taxon>
    </lineage>
</organism>
<dbReference type="Pfam" id="PF06534">
    <property type="entry name" value="RGM_C"/>
    <property type="match status" value="1"/>
</dbReference>
<dbReference type="InterPro" id="IPR009496">
    <property type="entry name" value="RGM_C"/>
</dbReference>
<dbReference type="EnsemblMetazoa" id="G12436.11">
    <property type="protein sequence ID" value="G12436.11:cds"/>
    <property type="gene ID" value="G12436"/>
</dbReference>
<dbReference type="GO" id="GO:0005886">
    <property type="term" value="C:plasma membrane"/>
    <property type="evidence" value="ECO:0007669"/>
    <property type="project" value="TreeGrafter"/>
</dbReference>
<dbReference type="Gene3D" id="3.40.1000.10">
    <property type="entry name" value="Mog1/PsbP, alpha/beta/alpha sandwich"/>
    <property type="match status" value="1"/>
</dbReference>
<dbReference type="PANTHER" id="PTHR31428">
    <property type="entry name" value="RGM DOMAIN FAMILY MEMBER DRAG-1"/>
    <property type="match status" value="1"/>
</dbReference>
<feature type="transmembrane region" description="Helical" evidence="1">
    <location>
        <begin position="39"/>
        <end position="58"/>
    </location>
</feature>
<evidence type="ECO:0000256" key="1">
    <source>
        <dbReference type="SAM" id="Phobius"/>
    </source>
</evidence>
<evidence type="ECO:0000259" key="2">
    <source>
        <dbReference type="Pfam" id="PF06534"/>
    </source>
</evidence>
<reference evidence="3" key="1">
    <citation type="submission" date="2022-08" db="UniProtKB">
        <authorList>
            <consortium name="EnsemblMetazoa"/>
        </authorList>
    </citation>
    <scope>IDENTIFICATION</scope>
    <source>
        <strain evidence="3">05x7-T-G4-1.051#20</strain>
    </source>
</reference>
<dbReference type="OMA" id="CDYESRA"/>
<sequence>MFVILKQRAKSREYRSERSSAGRVEPSVHEWKGMASLSYPPMPPILSLVVIFILVYLIDTSNACGMQLCYDRWRTAASAADNGLIKPPNGEIPACVAHRTHLVCLIAEEQNCRTNLQYQMTKRGIIHKMKNDKCYAVGDVFNASAVMDKGIIIRPNNLICTFRSKYDKTPIKYQHCGLFGDPHLRTFKDEFQTCKVEGAWSLVQNKYIMIMVTNNPVKDHGAATATSKLTVVIKKNEDCASHDFVTYRARTNYLPGTFENGRSDVGPDKSVAIQVMEPGKHVEIYLRFIDTTIRVRQIGRYFTFAIKMPQEIVEQSLGDDTQQLCVQGCPEQEQINYKKYLAEKRKIMDLNQGDIAMTSERASELCRQSQVVDFYFDSCVFDLMTTGDENFTIAAHQLLEDLTELSPDIVKTQENRTYLNYEEIHPSSGCRLKSNFIPWTCALAVLLCFLFDQRNS</sequence>
<dbReference type="GO" id="GO:0015026">
    <property type="term" value="F:coreceptor activity"/>
    <property type="evidence" value="ECO:0007669"/>
    <property type="project" value="TreeGrafter"/>
</dbReference>
<evidence type="ECO:0000313" key="4">
    <source>
        <dbReference type="Proteomes" id="UP000005408"/>
    </source>
</evidence>
<dbReference type="InterPro" id="IPR040287">
    <property type="entry name" value="RGM"/>
</dbReference>
<dbReference type="GO" id="GO:0030509">
    <property type="term" value="P:BMP signaling pathway"/>
    <property type="evidence" value="ECO:0007669"/>
    <property type="project" value="TreeGrafter"/>
</dbReference>